<dbReference type="GO" id="GO:0003677">
    <property type="term" value="F:DNA binding"/>
    <property type="evidence" value="ECO:0007669"/>
    <property type="project" value="InterPro"/>
</dbReference>
<protein>
    <submittedName>
        <fullName evidence="7">RNA polymerase sigma-70 factor (ECF subfamily)</fullName>
    </submittedName>
</protein>
<dbReference type="Gene3D" id="1.10.1740.10">
    <property type="match status" value="1"/>
</dbReference>
<dbReference type="SUPFAM" id="SSF88946">
    <property type="entry name" value="Sigma2 domain of RNA polymerase sigma factors"/>
    <property type="match status" value="1"/>
</dbReference>
<dbReference type="Gene3D" id="1.10.10.10">
    <property type="entry name" value="Winged helix-like DNA-binding domain superfamily/Winged helix DNA-binding domain"/>
    <property type="match status" value="1"/>
</dbReference>
<evidence type="ECO:0000256" key="3">
    <source>
        <dbReference type="ARBA" id="ARBA00023082"/>
    </source>
</evidence>
<keyword evidence="2" id="KW-0805">Transcription regulation</keyword>
<dbReference type="PANTHER" id="PTHR43133">
    <property type="entry name" value="RNA POLYMERASE ECF-TYPE SIGMA FACTO"/>
    <property type="match status" value="1"/>
</dbReference>
<reference evidence="7 8" key="1">
    <citation type="submission" date="2019-03" db="EMBL/GenBank/DDBJ databases">
        <title>Genomic Encyclopedia of Type Strains, Phase IV (KMG-IV): sequencing the most valuable type-strain genomes for metagenomic binning, comparative biology and taxonomic classification.</title>
        <authorList>
            <person name="Goeker M."/>
        </authorList>
    </citation>
    <scope>NUCLEOTIDE SEQUENCE [LARGE SCALE GENOMIC DNA]</scope>
    <source>
        <strain evidence="7 8">DSM 21100</strain>
    </source>
</reference>
<organism evidence="7 8">
    <name type="scientific">Anseongella ginsenosidimutans</name>
    <dbReference type="NCBI Taxonomy" id="496056"/>
    <lineage>
        <taxon>Bacteria</taxon>
        <taxon>Pseudomonadati</taxon>
        <taxon>Bacteroidota</taxon>
        <taxon>Sphingobacteriia</taxon>
        <taxon>Sphingobacteriales</taxon>
        <taxon>Sphingobacteriaceae</taxon>
        <taxon>Anseongella</taxon>
    </lineage>
</organism>
<dbReference type="SUPFAM" id="SSF88659">
    <property type="entry name" value="Sigma3 and sigma4 domains of RNA polymerase sigma factors"/>
    <property type="match status" value="1"/>
</dbReference>
<dbReference type="NCBIfam" id="TIGR02937">
    <property type="entry name" value="sigma70-ECF"/>
    <property type="match status" value="1"/>
</dbReference>
<dbReference type="InterPro" id="IPR014284">
    <property type="entry name" value="RNA_pol_sigma-70_dom"/>
</dbReference>
<evidence type="ECO:0000313" key="7">
    <source>
        <dbReference type="EMBL" id="TCS85322.1"/>
    </source>
</evidence>
<dbReference type="Proteomes" id="UP000295807">
    <property type="component" value="Unassembled WGS sequence"/>
</dbReference>
<dbReference type="InterPro" id="IPR013324">
    <property type="entry name" value="RNA_pol_sigma_r3/r4-like"/>
</dbReference>
<evidence type="ECO:0000313" key="8">
    <source>
        <dbReference type="Proteomes" id="UP000295807"/>
    </source>
</evidence>
<dbReference type="EMBL" id="SMAD01000013">
    <property type="protein sequence ID" value="TCS85322.1"/>
    <property type="molecule type" value="Genomic_DNA"/>
</dbReference>
<dbReference type="NCBIfam" id="TIGR02985">
    <property type="entry name" value="Sig70_bacteroi1"/>
    <property type="match status" value="1"/>
</dbReference>
<evidence type="ECO:0000256" key="4">
    <source>
        <dbReference type="ARBA" id="ARBA00023163"/>
    </source>
</evidence>
<evidence type="ECO:0000256" key="1">
    <source>
        <dbReference type="ARBA" id="ARBA00010641"/>
    </source>
</evidence>
<evidence type="ECO:0000259" key="5">
    <source>
        <dbReference type="Pfam" id="PF04542"/>
    </source>
</evidence>
<sequence length="208" mass="24110">MILNSSEAVDNHSDDEAGLVSGVIDGDERAFARVYEKYHRHLYFFALKFVKSEELAGEVVHDVFLKVWENRRRLNKELSFRGYLLTICKNHVLNLLKRASMETSIKAEILRNCPPSHVETEDSIHYEDYYQFALRAIEQLPPQRQLVFKMCRIEGRSYDEVAAALGISKGTVRDHLFKGSRYVKEYLSVHAGITLHLTSVFLLMLPYR</sequence>
<evidence type="ECO:0000259" key="6">
    <source>
        <dbReference type="Pfam" id="PF08281"/>
    </source>
</evidence>
<evidence type="ECO:0000256" key="2">
    <source>
        <dbReference type="ARBA" id="ARBA00023015"/>
    </source>
</evidence>
<keyword evidence="4" id="KW-0804">Transcription</keyword>
<dbReference type="InterPro" id="IPR013325">
    <property type="entry name" value="RNA_pol_sigma_r2"/>
</dbReference>
<dbReference type="InterPro" id="IPR039425">
    <property type="entry name" value="RNA_pol_sigma-70-like"/>
</dbReference>
<dbReference type="InterPro" id="IPR013249">
    <property type="entry name" value="RNA_pol_sigma70_r4_t2"/>
</dbReference>
<name>A0A4R3KN26_9SPHI</name>
<keyword evidence="3" id="KW-0731">Sigma factor</keyword>
<dbReference type="InterPro" id="IPR036388">
    <property type="entry name" value="WH-like_DNA-bd_sf"/>
</dbReference>
<feature type="domain" description="RNA polymerase sigma factor 70 region 4 type 2" evidence="6">
    <location>
        <begin position="134"/>
        <end position="179"/>
    </location>
</feature>
<dbReference type="PANTHER" id="PTHR43133:SF46">
    <property type="entry name" value="RNA POLYMERASE SIGMA-70 FACTOR ECF SUBFAMILY"/>
    <property type="match status" value="1"/>
</dbReference>
<dbReference type="InterPro" id="IPR014327">
    <property type="entry name" value="RNA_pol_sigma70_bacteroid"/>
</dbReference>
<dbReference type="AlphaFoldDB" id="A0A4R3KN26"/>
<comment type="caution">
    <text evidence="7">The sequence shown here is derived from an EMBL/GenBank/DDBJ whole genome shotgun (WGS) entry which is preliminary data.</text>
</comment>
<dbReference type="InterPro" id="IPR007627">
    <property type="entry name" value="RNA_pol_sigma70_r2"/>
</dbReference>
<feature type="domain" description="RNA polymerase sigma-70 region 2" evidence="5">
    <location>
        <begin position="35"/>
        <end position="99"/>
    </location>
</feature>
<dbReference type="GO" id="GO:0006352">
    <property type="term" value="P:DNA-templated transcription initiation"/>
    <property type="evidence" value="ECO:0007669"/>
    <property type="project" value="InterPro"/>
</dbReference>
<gene>
    <name evidence="7" type="ORF">EDD80_11359</name>
</gene>
<proteinExistence type="inferred from homology"/>
<dbReference type="GO" id="GO:0016987">
    <property type="term" value="F:sigma factor activity"/>
    <property type="evidence" value="ECO:0007669"/>
    <property type="project" value="UniProtKB-KW"/>
</dbReference>
<dbReference type="Pfam" id="PF04542">
    <property type="entry name" value="Sigma70_r2"/>
    <property type="match status" value="1"/>
</dbReference>
<comment type="similarity">
    <text evidence="1">Belongs to the sigma-70 factor family. ECF subfamily.</text>
</comment>
<keyword evidence="8" id="KW-1185">Reference proteome</keyword>
<accession>A0A4R3KN26</accession>
<dbReference type="Pfam" id="PF08281">
    <property type="entry name" value="Sigma70_r4_2"/>
    <property type="match status" value="1"/>
</dbReference>